<keyword evidence="2" id="KW-0808">Transferase</keyword>
<evidence type="ECO:0000313" key="3">
    <source>
        <dbReference type="Proteomes" id="UP000315128"/>
    </source>
</evidence>
<accession>A0A514Z6Y6</accession>
<reference evidence="2 3" key="1">
    <citation type="submission" date="2019-07" db="EMBL/GenBank/DDBJ databases">
        <title>Genome sequencing of KACC 19320.</title>
        <authorList>
            <person name="Heo J."/>
            <person name="Kim S.-J."/>
            <person name="Kim J.-S."/>
            <person name="Hong S.-B."/>
            <person name="Kwon S.-W."/>
        </authorList>
    </citation>
    <scope>NUCLEOTIDE SEQUENCE [LARGE SCALE GENOMIC DNA]</scope>
    <source>
        <strain evidence="2 3">KACC 19320</strain>
    </source>
</reference>
<dbReference type="SUPFAM" id="SSF81301">
    <property type="entry name" value="Nucleotidyltransferase"/>
    <property type="match status" value="1"/>
</dbReference>
<sequence length="259" mass="30555">MAETDWREQLIFELTEECSKINGILGIFLGGSLASGSADEFSDVDLRLLIEQGVSKSKFLSVLTKRKDLLFIETLTEHYAVLHFEHFVKVDVFVYFLEELTPSVWLRKIKILMDRNGFLSALTEQSMSEKFQLTQEEFDFYLGKFYAYVHEFFRRSQREEWNYAQECGIYLKNILCAFWYMALGEQPNSLGDWSKYEGKRSKLSLEQQNWLIKYTPVSNVQNFLMEVTERALSVLTEIGERWKVDFDDEKFRKVVEKVI</sequence>
<keyword evidence="3" id="KW-1185">Reference proteome</keyword>
<dbReference type="AlphaFoldDB" id="A0A514Z6Y6"/>
<proteinExistence type="predicted"/>
<dbReference type="OrthoDB" id="2427280at2"/>
<feature type="domain" description="Polymerase nucleotidyl transferase" evidence="1">
    <location>
        <begin position="14"/>
        <end position="83"/>
    </location>
</feature>
<dbReference type="InterPro" id="IPR002934">
    <property type="entry name" value="Polymerase_NTP_transf_dom"/>
</dbReference>
<dbReference type="Gene3D" id="3.30.460.10">
    <property type="entry name" value="Beta Polymerase, domain 2"/>
    <property type="match status" value="1"/>
</dbReference>
<evidence type="ECO:0000313" key="2">
    <source>
        <dbReference type="EMBL" id="QDK70247.1"/>
    </source>
</evidence>
<dbReference type="KEGG" id="lack:FLP15_02455"/>
<dbReference type="Proteomes" id="UP000315128">
    <property type="component" value="Chromosome"/>
</dbReference>
<dbReference type="Pfam" id="PF01909">
    <property type="entry name" value="NTP_transf_2"/>
    <property type="match status" value="1"/>
</dbReference>
<dbReference type="GO" id="GO:0016779">
    <property type="term" value="F:nucleotidyltransferase activity"/>
    <property type="evidence" value="ECO:0007669"/>
    <property type="project" value="InterPro"/>
</dbReference>
<protein>
    <submittedName>
        <fullName evidence="2">Nucleotidyltransferase domain-containing protein</fullName>
    </submittedName>
</protein>
<gene>
    <name evidence="2" type="ORF">FLP15_02455</name>
</gene>
<evidence type="ECO:0000259" key="1">
    <source>
        <dbReference type="Pfam" id="PF01909"/>
    </source>
</evidence>
<dbReference type="InterPro" id="IPR043519">
    <property type="entry name" value="NT_sf"/>
</dbReference>
<dbReference type="EMBL" id="CP041356">
    <property type="protein sequence ID" value="QDK70247.1"/>
    <property type="molecule type" value="Genomic_DNA"/>
</dbReference>
<dbReference type="RefSeq" id="WP_142765866.1">
    <property type="nucleotide sequence ID" value="NZ_CP041356.1"/>
</dbReference>
<dbReference type="CDD" id="cd05403">
    <property type="entry name" value="NT_KNTase_like"/>
    <property type="match status" value="1"/>
</dbReference>
<organism evidence="2 3">
    <name type="scientific">Lactococcus protaetiae</name>
    <dbReference type="NCBI Taxonomy" id="2592653"/>
    <lineage>
        <taxon>Bacteria</taxon>
        <taxon>Bacillati</taxon>
        <taxon>Bacillota</taxon>
        <taxon>Bacilli</taxon>
        <taxon>Lactobacillales</taxon>
        <taxon>Streptococcaceae</taxon>
        <taxon>Lactococcus</taxon>
    </lineage>
</organism>
<name>A0A514Z6Y6_9LACT</name>